<evidence type="ECO:0000313" key="22">
    <source>
        <dbReference type="Proteomes" id="UP000694845"/>
    </source>
</evidence>
<evidence type="ECO:0000256" key="6">
    <source>
        <dbReference type="ARBA" id="ARBA00022659"/>
    </source>
</evidence>
<feature type="disulfide bond" evidence="15">
    <location>
        <begin position="2306"/>
        <end position="2333"/>
    </location>
</feature>
<keyword evidence="6 15" id="KW-0768">Sushi</keyword>
<dbReference type="GO" id="GO:0005509">
    <property type="term" value="F:calcium ion binding"/>
    <property type="evidence" value="ECO:0007669"/>
    <property type="project" value="InterPro"/>
</dbReference>
<keyword evidence="11" id="KW-0472">Membrane</keyword>
<dbReference type="FunFam" id="2.10.25.10:FF:000143">
    <property type="entry name" value="Protein crumbs 1"/>
    <property type="match status" value="2"/>
</dbReference>
<feature type="disulfide bond" evidence="15">
    <location>
        <begin position="3129"/>
        <end position="3156"/>
    </location>
</feature>
<dbReference type="SMART" id="SM01411">
    <property type="entry name" value="Ephrin_rec_like"/>
    <property type="match status" value="5"/>
</dbReference>
<dbReference type="Pfam" id="PF02494">
    <property type="entry name" value="HYR"/>
    <property type="match status" value="2"/>
</dbReference>
<feature type="disulfide bond" evidence="14">
    <location>
        <begin position="1418"/>
        <end position="1427"/>
    </location>
</feature>
<feature type="domain" description="Sushi" evidence="20">
    <location>
        <begin position="2336"/>
        <end position="2393"/>
    </location>
</feature>
<feature type="disulfide bond" evidence="14">
    <location>
        <begin position="1380"/>
        <end position="1389"/>
    </location>
</feature>
<feature type="domain" description="Sushi" evidence="20">
    <location>
        <begin position="2511"/>
        <end position="2568"/>
    </location>
</feature>
<evidence type="ECO:0000256" key="13">
    <source>
        <dbReference type="ARBA" id="ARBA00023180"/>
    </source>
</evidence>
<feature type="disulfide bond" evidence="15">
    <location>
        <begin position="2596"/>
        <end position="2623"/>
    </location>
</feature>
<feature type="domain" description="Sushi" evidence="20">
    <location>
        <begin position="3036"/>
        <end position="3093"/>
    </location>
</feature>
<feature type="domain" description="EGF-like" evidence="17">
    <location>
        <begin position="1278"/>
        <end position="1314"/>
    </location>
</feature>
<feature type="disulfide bond" evidence="15">
    <location>
        <begin position="2539"/>
        <end position="2566"/>
    </location>
</feature>
<feature type="domain" description="Sushi" evidence="20">
    <location>
        <begin position="3217"/>
        <end position="3274"/>
    </location>
</feature>
<keyword evidence="9" id="KW-0677">Repeat</keyword>
<feature type="domain" description="EGF-like" evidence="17">
    <location>
        <begin position="1392"/>
        <end position="1428"/>
    </location>
</feature>
<feature type="domain" description="Sushi" evidence="20">
    <location>
        <begin position="2801"/>
        <end position="2858"/>
    </location>
</feature>
<feature type="domain" description="Sushi" evidence="20">
    <location>
        <begin position="3159"/>
        <end position="3216"/>
    </location>
</feature>
<dbReference type="FunFam" id="2.10.25.10:FF:000117">
    <property type="entry name" value="Delta-like protein"/>
    <property type="match status" value="1"/>
</dbReference>
<keyword evidence="12 14" id="KW-1015">Disulfide bond</keyword>
<dbReference type="FunFam" id="2.10.25.10:FF:000004">
    <property type="entry name" value="Neurogenic locus notch 1"/>
    <property type="match status" value="1"/>
</dbReference>
<dbReference type="Pfam" id="PF00008">
    <property type="entry name" value="EGF"/>
    <property type="match status" value="6"/>
</dbReference>
<feature type="domain" description="Sushi" evidence="20">
    <location>
        <begin position="812"/>
        <end position="875"/>
    </location>
</feature>
<feature type="disulfide bond" evidence="15">
    <location>
        <begin position="2712"/>
        <end position="2739"/>
    </location>
</feature>
<dbReference type="InterPro" id="IPR050350">
    <property type="entry name" value="Compl-Cell_Adhes-Reg"/>
</dbReference>
<dbReference type="InterPro" id="IPR001881">
    <property type="entry name" value="EGF-like_Ca-bd_dom"/>
</dbReference>
<dbReference type="SUPFAM" id="SSF53300">
    <property type="entry name" value="vWA-like"/>
    <property type="match status" value="1"/>
</dbReference>
<feature type="disulfide bond" evidence="15">
    <location>
        <begin position="1679"/>
        <end position="1722"/>
    </location>
</feature>
<dbReference type="Gene3D" id="3.40.50.410">
    <property type="entry name" value="von Willebrand factor, type A domain"/>
    <property type="match status" value="1"/>
</dbReference>
<feature type="domain" description="Sushi" evidence="20">
    <location>
        <begin position="2032"/>
        <end position="2089"/>
    </location>
</feature>
<feature type="disulfide bond" evidence="15">
    <location>
        <begin position="2181"/>
        <end position="2208"/>
    </location>
</feature>
<keyword evidence="10" id="KW-0914">Notch signaling pathway</keyword>
<evidence type="ECO:0000256" key="16">
    <source>
        <dbReference type="SAM" id="MobiDB-lite"/>
    </source>
</evidence>
<dbReference type="GO" id="GO:0007219">
    <property type="term" value="P:Notch signaling pathway"/>
    <property type="evidence" value="ECO:0007669"/>
    <property type="project" value="UniProtKB-KW"/>
</dbReference>
<organism evidence="22 23">
    <name type="scientific">Acanthaster planci</name>
    <name type="common">Crown-of-thorns starfish</name>
    <dbReference type="NCBI Taxonomy" id="133434"/>
    <lineage>
        <taxon>Eukaryota</taxon>
        <taxon>Metazoa</taxon>
        <taxon>Echinodermata</taxon>
        <taxon>Eleutherozoa</taxon>
        <taxon>Asterozoa</taxon>
        <taxon>Asteroidea</taxon>
        <taxon>Valvatacea</taxon>
        <taxon>Valvatida</taxon>
        <taxon>Acanthasteridae</taxon>
        <taxon>Acanthaster</taxon>
    </lineage>
</organism>
<dbReference type="PROSITE" id="PS01187">
    <property type="entry name" value="EGF_CA"/>
    <property type="match status" value="3"/>
</dbReference>
<keyword evidence="11" id="KW-1133">Transmembrane helix</keyword>
<dbReference type="SUPFAM" id="SSF57535">
    <property type="entry name" value="Complement control module/SCR domain"/>
    <property type="match status" value="32"/>
</dbReference>
<feature type="domain" description="Sushi" evidence="20">
    <location>
        <begin position="2394"/>
        <end position="2452"/>
    </location>
</feature>
<dbReference type="GO" id="GO:0005829">
    <property type="term" value="C:cytosol"/>
    <property type="evidence" value="ECO:0007669"/>
    <property type="project" value="UniProtKB-ARBA"/>
</dbReference>
<dbReference type="OrthoDB" id="6515930at2759"/>
<dbReference type="FunFam" id="2.10.25.10:FF:000327">
    <property type="entry name" value="neurogenic locus notch homolog protein 4"/>
    <property type="match status" value="1"/>
</dbReference>
<evidence type="ECO:0000256" key="1">
    <source>
        <dbReference type="ARBA" id="ARBA00004479"/>
    </source>
</evidence>
<dbReference type="Gene3D" id="2.10.70.10">
    <property type="entry name" value="Complement Module, domain 1"/>
    <property type="match status" value="32"/>
</dbReference>
<keyword evidence="7" id="KW-0812">Transmembrane</keyword>
<dbReference type="CDD" id="cd00054">
    <property type="entry name" value="EGF_CA"/>
    <property type="match status" value="6"/>
</dbReference>
<feature type="domain" description="Sushi" evidence="20">
    <location>
        <begin position="520"/>
        <end position="579"/>
    </location>
</feature>
<feature type="disulfide bond" evidence="15">
    <location>
        <begin position="550"/>
        <end position="577"/>
    </location>
</feature>
<keyword evidence="22" id="KW-1185">Reference proteome</keyword>
<feature type="domain" description="Sushi" evidence="20">
    <location>
        <begin position="2684"/>
        <end position="2741"/>
    </location>
</feature>
<feature type="domain" description="EGF-like" evidence="17">
    <location>
        <begin position="1430"/>
        <end position="1466"/>
    </location>
</feature>
<dbReference type="PROSITE" id="PS01186">
    <property type="entry name" value="EGF_2"/>
    <property type="match status" value="7"/>
</dbReference>
<dbReference type="PANTHER" id="PTHR19325:SF575">
    <property type="entry name" value="LOCOMOTION-RELATED PROTEIN HIKARU GENKI"/>
    <property type="match status" value="1"/>
</dbReference>
<feature type="disulfide bond" evidence="14">
    <location>
        <begin position="1456"/>
        <end position="1465"/>
    </location>
</feature>
<feature type="domain" description="Sushi" evidence="20">
    <location>
        <begin position="1916"/>
        <end position="1964"/>
    </location>
</feature>
<dbReference type="PROSITE" id="PS50825">
    <property type="entry name" value="HYR"/>
    <property type="match status" value="2"/>
</dbReference>
<keyword evidence="8" id="KW-0732">Signal</keyword>
<feature type="disulfide bond" evidence="15">
    <location>
        <begin position="2654"/>
        <end position="2681"/>
    </location>
</feature>
<evidence type="ECO:0000256" key="3">
    <source>
        <dbReference type="ARBA" id="ARBA00022473"/>
    </source>
</evidence>
<feature type="domain" description="EGF-like" evidence="17">
    <location>
        <begin position="3341"/>
        <end position="3373"/>
    </location>
</feature>
<dbReference type="Pfam" id="PF00084">
    <property type="entry name" value="Sushi"/>
    <property type="match status" value="32"/>
</dbReference>
<evidence type="ECO:0000256" key="11">
    <source>
        <dbReference type="ARBA" id="ARBA00022989"/>
    </source>
</evidence>
<dbReference type="InterPro" id="IPR002035">
    <property type="entry name" value="VWF_A"/>
</dbReference>
<evidence type="ECO:0000256" key="9">
    <source>
        <dbReference type="ARBA" id="ARBA00022737"/>
    </source>
</evidence>
<feature type="disulfide bond" evidence="15">
    <location>
        <begin position="1767"/>
        <end position="1794"/>
    </location>
</feature>
<feature type="domain" description="Sushi" evidence="20">
    <location>
        <begin position="2453"/>
        <end position="2510"/>
    </location>
</feature>
<dbReference type="KEGG" id="aplc:110984369"/>
<dbReference type="GO" id="GO:0016020">
    <property type="term" value="C:membrane"/>
    <property type="evidence" value="ECO:0007669"/>
    <property type="project" value="UniProtKB-SubCell"/>
</dbReference>
<feature type="disulfide bond" evidence="15">
    <location>
        <begin position="3303"/>
        <end position="3330"/>
    </location>
</feature>
<evidence type="ECO:0000256" key="12">
    <source>
        <dbReference type="ARBA" id="ARBA00023157"/>
    </source>
</evidence>
<name>A0A8B7Z5G5_ACAPL</name>
<feature type="disulfide bond" evidence="14">
    <location>
        <begin position="1266"/>
        <end position="1275"/>
    </location>
</feature>
<feature type="domain" description="Sushi" evidence="20">
    <location>
        <begin position="1969"/>
        <end position="2031"/>
    </location>
</feature>
<dbReference type="Gene3D" id="2.10.50.10">
    <property type="entry name" value="Tumor Necrosis Factor Receptor, subunit A, domain 2"/>
    <property type="match status" value="3"/>
</dbReference>
<keyword evidence="5 14" id="KW-0245">EGF-like domain</keyword>
<feature type="domain" description="Sushi" evidence="20">
    <location>
        <begin position="580"/>
        <end position="647"/>
    </location>
</feature>
<sequence>MSYLCTKSLQSHGKATATEMVLTASVPGFGSGPTLRSVTIMLPFLLLCICSLPPATSMSILHTEPDHLLNETDQSVPTSAYFESPHDADNTQSPNQLKESTNSAEENLMDGEALYETQEFQLVESYRKLSRAEAKAGCSNMSSANVLKGQVDKLRSTANGQVDLVFLVDSSASVGNTNFFNELKFVKKLLASFEVAEWATRVSVITFASRHRVVANIDHLGDPSPTKHKCSLLNSELPGITYVGGGTYTRGAFLLAQKALSSPFTRPNATKAVFLITDGYSNGGDPRPIAQDLARNNVEIFTFGIKNGNVKELYTMATAPKREHCYILDTFHEFEALARRALHEDLHLGEFILENAGLCSSLCPVGGHCCHPLATCRCGTTNGQYECVCPPGYHGSGFVNGCHACPAGTYKPQAIPGGISTCRACPDPNHTSGPGSISVTDCTCRSGYQAVDGESACRMITCPALSPPTNGFFVTGQCSNTIHSACALRCSPGHELIGRSILVCSADGSWSNEPATCKVKKCHPLQEILGGTVHCTSEDFAFDTECTTVCDRGHILVGSKVRRCLPIARWDGLPSACRAVTCPPLEPVSHTSLQPASCSSNRQTYGTKCVTVCDPGYQLQDESQSAQRCLESGLWSSKPNPSNICLDVTTPDILCPDDITVNASPGDSVGNVSWAEPLSVDNSGDVPTVTVTPVVRSPWLFPIGDTFITYFATDKAGNMGSCSFVVTVIDSQPPVIEQCRSPNTILTTDDHSAQVAWEEPRFSDNSGGPVTVTRSHTPGLSLSFGTTNVEYIARDETGNTKSCHITVNVQPSACIVPEDPQHGRADCNPASGSLECTLRCDEGYSFPIEPEPVYRCSEDGRWSPFHAMPWGDCSRRENPANATLPVKFTFPVDFCNQNLANEMAENIRRNHENEMGKICSGPVDCSFAGIKVNCLPKGGTGSLSATVVDLTPSFGRRQQLRGDINFDREQLEKLQKFPGVFVDMNITGKLNLPEEVTSVDEDAYQELRSSLSRASNSLVQSVIEDGNVPQGMGEQVDANSVVVLPSEALPVCPPGNVAGHNWCLQCAVGTFFDGQTGDCERCPQGSYQNQPGQMQCIDCPPGTSTAKTGAQSGEECKDICSPGSYSDTGLEQCEACPKGSYQPHSGSTDCTPCPSGTSTVKMGATMATECAEPCKPGYVSRSGVVPCLPCPDGYYQPGISKTSCFKCPQTTLTNDAVTTWEDCIGPDIEGFNISALEVLPYNDCFSSPCANGATCQRVSTGYVCICKPGYTGIICDTEIDDCESAPCQNGASCRDGLNNFSCVCPAGFQGKTCSDDIDECQYSSCQHNGTCLDGVASYQCVCPRGYAGDLCEHEVNECLSDPCYHGARCLDGLASFSCDCRPGYQGTFCEMEQNECESRPCLNGATCHDLVANYRCDCEEGFTGIRCETNVDECLSSPCQYGGTCQDDVNGYRCFCQHGYTGDLCEVELPWDFNLWFEHLSTTDYIMIDGALPELTEVTAAFWMRSVDTNYGSPFSYGAVADHSTQLTNAFTFMDYSGFVLYVNDSSRVSDVTANDGVWHHIAVTWSSAGGEWVIYKDGEVADWGEGLAEGAVIPGGGVFVVGQEQDSVGGDFASSETFVGEITLLHIWGHILSEEDVRGLLRDCQKPDLEGVVLAWPDVLLNIYGEVQQLKNNFCSGCDAPFNPKYGYYTGYQMDTTHNVVYYRCESGFELDANTYQQSTCQISGDWMPYEPPECRRILCRFPDTIDNGEIVGTKSTYESELNYVCHDGYTLIGPAMRECLENGEWSGYQPSCEVVLCGSVPEIPNSDYYSYERGTQVSPQTVTYRCVDGYKLKGQATVTCGPDGEWSPIPECLAIVCNQPERGPHSSFTLSRGYVLGASITYNCYAGYRLLGNATRTCLPDSSWSGTSPRCTPIQCGPPPNITSATYSVTGLTLGSVARYSCLEGYQMHGTGSLQCLEELKWIGEYFECAPSPCPDIHHPLYGTVIGELFQYGESVTFACDVGYKLEGPTALGCLASGVWNNSLPVCEPVLCGPPDTLENGFFEGGNFSFGGVIDYHCHLGFNLIGQPARSCGADGQWNGTVPHCERVACNTPPTILHAGLASSSEQDAYHFPVNVMFHCQVGYRLLKGRGTLLCGEGGTWEGELEMCQVVTCDRLGGLLNGRLIRTGHNFEDTATYLCHDGFYLMGASTRVCQADGRWSGVASRCLPISCPGLPKVANAKFTVKTRNESLELNYFPYRTKIRYRCNPGYQLDGDQELRCTVSGEWSAPPPSCQPIRCHNLPVPSHGAIHGDDRTHNKSVTYTCNTGYRLLGPSVRTCTADHTWTGDFPICEMVICGQPARPVNGRFTGYNFLYRGIASYSCNQGYILNGTSVITCLATGRWSGTPPQCLPVDCGPPPVVINTTQTTNSTLFGSLAHYTCQEGYRLDGNPTVRCQWDGTWVNSDSLRCLPMLCSDPPPLEFGFLEEMDYFVGDTAEYVCIEGAVLHGDGRVICLPDRTWTQLAAHCRVIACPEPVDPIHGTVFAPQTSNGSVAVYTCDDGYFIYGTANLTCTESSVWSHQPPECLPVPCPVPSIQNGTASFTGHHYLDRVSYRCHVGYYLSGEAEQQCLANAIWSGETPVCRLISCSIPAAIENGLVTQREVFYAEEVTYTCLDGYQLQGTATRSCLSSGTLSAEEPVCKIISCTVLPKINNAVPSVTNSTYGSLIPYLCLEGFYAVDNITLECLANGSWSQTDLECLPVSCGSPAEIENGGVSMTSGSTFGSVVLYSCLEGYVMQGNASVVCQAGGQWGNEKPVCEPVRCGLPPEVEYGKVASIAQVYLSKAVYVCQIGYVMVGPDSVTCLSNGSWSYSETRCQPITCDQPESIVNGRWDVSGFLLGERLSYECNLGFDLLGMSARICLPTRQWSGDPPICQPVQCPPPAEVANGVVLSQGSLDYQSEVQYRCDTGYVPSTSEFSRTCQADGTWTGRGLDCLPVSCGPPPPIDNTYIPLSPSRTFNTSVIYHCHSGYQRHGLPILTCLANGSWSTPQFQCKPISCGHPRSIQNGRVQAATTTFNSLAEYRCNEGYVLHGSGIRRCLAWRSWSAMAPTCKPVACGMPPSVGNAVHITDDVSLTAEDYVFGTVARYACTEGYRMASSDRLVCHSSGTWNTTNLSCQIKHCPPPPAIHNGHAIGGSHAYHSTVHYICNPGYDVVGVANLTCLADEMWHPSPPNCTRISCPKIVAPPDATISGNEHSYQDVLTFHCKNNLQLHGARQLRCTAEGTWDQPLPTCGPRSCGRPPQPDNGIIFGHRYQPGDTISYRCLSGYLLDGHSSRKCLPDYRWSGQEPKCVRLNLSSALNHSPVCIFPCLHGGTCVAPYQCNCPYGFAGSRCEIELCTSRCIGNARCADRHPSCK</sequence>
<reference evidence="23" key="1">
    <citation type="submission" date="2025-08" db="UniProtKB">
        <authorList>
            <consortium name="RefSeq"/>
        </authorList>
    </citation>
    <scope>IDENTIFICATION</scope>
</reference>
<gene>
    <name evidence="23" type="primary">LOC110984369</name>
</gene>
<feature type="disulfide bond" evidence="15">
    <location>
        <begin position="1886"/>
        <end position="1913"/>
    </location>
</feature>
<feature type="domain" description="EGF-like" evidence="17">
    <location>
        <begin position="1316"/>
        <end position="1352"/>
    </location>
</feature>
<feature type="domain" description="Sushi" evidence="20">
    <location>
        <begin position="2211"/>
        <end position="2277"/>
    </location>
</feature>
<feature type="disulfide bond" evidence="15">
    <location>
        <begin position="2364"/>
        <end position="2391"/>
    </location>
</feature>
<dbReference type="CDD" id="cd00033">
    <property type="entry name" value="CCP"/>
    <property type="match status" value="31"/>
</dbReference>
<dbReference type="PROSITE" id="PS50026">
    <property type="entry name" value="EGF_3"/>
    <property type="match status" value="7"/>
</dbReference>
<dbReference type="SUPFAM" id="SSF49899">
    <property type="entry name" value="Concanavalin A-like lectins/glucanases"/>
    <property type="match status" value="1"/>
</dbReference>
<evidence type="ECO:0000259" key="21">
    <source>
        <dbReference type="PROSITE" id="PS51828"/>
    </source>
</evidence>
<evidence type="ECO:0000256" key="8">
    <source>
        <dbReference type="ARBA" id="ARBA00022729"/>
    </source>
</evidence>
<feature type="domain" description="Sushi" evidence="20">
    <location>
        <begin position="2569"/>
        <end position="2625"/>
    </location>
</feature>
<dbReference type="PROSITE" id="PS00010">
    <property type="entry name" value="ASX_HYDROXYL"/>
    <property type="match status" value="5"/>
</dbReference>
<dbReference type="SUPFAM" id="SSF57184">
    <property type="entry name" value="Growth factor receptor domain"/>
    <property type="match status" value="3"/>
</dbReference>
<feature type="domain" description="Pentraxin (PTX)" evidence="21">
    <location>
        <begin position="1471"/>
        <end position="1676"/>
    </location>
</feature>
<feature type="domain" description="Sushi" evidence="20">
    <location>
        <begin position="1797"/>
        <end position="1856"/>
    </location>
</feature>
<dbReference type="RefSeq" id="XP_022100202.1">
    <property type="nucleotide sequence ID" value="XM_022244510.1"/>
</dbReference>
<feature type="compositionally biased region" description="Polar residues" evidence="16">
    <location>
        <begin position="90"/>
        <end position="103"/>
    </location>
</feature>
<feature type="domain" description="EGF-like" evidence="17">
    <location>
        <begin position="1354"/>
        <end position="1390"/>
    </location>
</feature>
<dbReference type="Proteomes" id="UP000694845">
    <property type="component" value="Unplaced"/>
</dbReference>
<feature type="domain" description="Sushi" evidence="20">
    <location>
        <begin position="2626"/>
        <end position="2683"/>
    </location>
</feature>
<feature type="disulfide bond" evidence="15">
    <location>
        <begin position="2248"/>
        <end position="2275"/>
    </location>
</feature>
<dbReference type="SMART" id="SM00159">
    <property type="entry name" value="PTX"/>
    <property type="match status" value="1"/>
</dbReference>
<feature type="disulfide bond" evidence="15">
    <location>
        <begin position="2481"/>
        <end position="2508"/>
    </location>
</feature>
<feature type="domain" description="Sushi" evidence="20">
    <location>
        <begin position="1857"/>
        <end position="1915"/>
    </location>
</feature>
<dbReference type="PROSITE" id="PS50923">
    <property type="entry name" value="SUSHI"/>
    <property type="match status" value="32"/>
</dbReference>
<feature type="domain" description="Sushi" evidence="20">
    <location>
        <begin position="2742"/>
        <end position="2800"/>
    </location>
</feature>
<feature type="disulfide bond" evidence="15">
    <location>
        <begin position="2829"/>
        <end position="2856"/>
    </location>
</feature>
<evidence type="ECO:0000256" key="15">
    <source>
        <dbReference type="PROSITE-ProRule" id="PRU00302"/>
    </source>
</evidence>
<dbReference type="InterPro" id="IPR003410">
    <property type="entry name" value="HYR_dom"/>
</dbReference>
<feature type="domain" description="Sushi" evidence="20">
    <location>
        <begin position="3094"/>
        <end position="3158"/>
    </location>
</feature>
<dbReference type="FunFam" id="2.10.70.10:FF:000003">
    <property type="entry name" value="Versican core protein"/>
    <property type="match status" value="1"/>
</dbReference>
<feature type="disulfide bond" evidence="14">
    <location>
        <begin position="1304"/>
        <end position="1313"/>
    </location>
</feature>
<feature type="disulfide bond" evidence="14">
    <location>
        <begin position="3363"/>
        <end position="3372"/>
    </location>
</feature>
<feature type="domain" description="Sushi" evidence="20">
    <location>
        <begin position="1677"/>
        <end position="1738"/>
    </location>
</feature>
<feature type="domain" description="Sushi" evidence="20">
    <location>
        <begin position="2917"/>
        <end position="2976"/>
    </location>
</feature>
<dbReference type="PANTHER" id="PTHR19325">
    <property type="entry name" value="COMPLEMENT COMPONENT-RELATED SUSHI DOMAIN-CONTAINING"/>
    <property type="match status" value="1"/>
</dbReference>
<feature type="disulfide bond" evidence="14">
    <location>
        <begin position="3345"/>
        <end position="3355"/>
    </location>
</feature>
<protein>
    <submittedName>
        <fullName evidence="23">Sushi, von Willebrand factor type A, EGF and pentraxin domain-containing protein 1-like isoform X1</fullName>
    </submittedName>
</protein>
<dbReference type="Pfam" id="PF00354">
    <property type="entry name" value="Pentaxin"/>
    <property type="match status" value="1"/>
</dbReference>
<feature type="disulfide bond" evidence="15">
    <location>
        <begin position="3006"/>
        <end position="3033"/>
    </location>
</feature>
<feature type="domain" description="Sushi" evidence="20">
    <location>
        <begin position="3275"/>
        <end position="3332"/>
    </location>
</feature>
<feature type="domain" description="VWFA" evidence="18">
    <location>
        <begin position="163"/>
        <end position="346"/>
    </location>
</feature>
<feature type="domain" description="Sushi" evidence="20">
    <location>
        <begin position="2977"/>
        <end position="3035"/>
    </location>
</feature>
<comment type="caution">
    <text evidence="14">Lacks conserved residue(s) required for the propagation of feature annotation.</text>
</comment>
<feature type="domain" description="Sushi" evidence="20">
    <location>
        <begin position="460"/>
        <end position="519"/>
    </location>
</feature>
<feature type="disulfide bond" evidence="15">
    <location>
        <begin position="3187"/>
        <end position="3214"/>
    </location>
</feature>
<feature type="disulfide bond" evidence="15">
    <location>
        <begin position="1799"/>
        <end position="1842"/>
    </location>
</feature>
<dbReference type="InterPro" id="IPR035976">
    <property type="entry name" value="Sushi/SCR/CCP_sf"/>
</dbReference>
<dbReference type="SMART" id="SM00327">
    <property type="entry name" value="VWA"/>
    <property type="match status" value="1"/>
</dbReference>
<dbReference type="Gene3D" id="2.60.120.200">
    <property type="match status" value="1"/>
</dbReference>
<dbReference type="SMART" id="SM00179">
    <property type="entry name" value="EGF_CA"/>
    <property type="match status" value="6"/>
</dbReference>
<dbReference type="FunFam" id="2.10.50.10:FF:000018">
    <property type="entry name" value="Sushi, von Willebrand factor type A, EGF and pentraxin domain-containing 1"/>
    <property type="match status" value="2"/>
</dbReference>
<dbReference type="GeneID" id="110984369"/>
<evidence type="ECO:0000256" key="10">
    <source>
        <dbReference type="ARBA" id="ARBA00022976"/>
    </source>
</evidence>
<evidence type="ECO:0000259" key="20">
    <source>
        <dbReference type="PROSITE" id="PS50923"/>
    </source>
</evidence>
<feature type="disulfide bond" evidence="15">
    <location>
        <begin position="2771"/>
        <end position="2798"/>
    </location>
</feature>
<feature type="domain" description="EGF-like" evidence="17">
    <location>
        <begin position="1240"/>
        <end position="1276"/>
    </location>
</feature>
<dbReference type="InterPro" id="IPR011641">
    <property type="entry name" value="Tyr-kin_ephrin_A/B_rcpt-like"/>
</dbReference>
<dbReference type="PROSITE" id="PS00022">
    <property type="entry name" value="EGF_1"/>
    <property type="match status" value="7"/>
</dbReference>
<evidence type="ECO:0000259" key="18">
    <source>
        <dbReference type="PROSITE" id="PS50234"/>
    </source>
</evidence>
<keyword evidence="13" id="KW-0325">Glycoprotein</keyword>
<evidence type="ECO:0000256" key="4">
    <source>
        <dbReference type="ARBA" id="ARBA00022525"/>
    </source>
</evidence>
<dbReference type="CDD" id="cd01450">
    <property type="entry name" value="vWFA_subfamily_ECM"/>
    <property type="match status" value="1"/>
</dbReference>
<evidence type="ECO:0000256" key="14">
    <source>
        <dbReference type="PROSITE-ProRule" id="PRU00076"/>
    </source>
</evidence>
<feature type="disulfide bond" evidence="15">
    <location>
        <begin position="490"/>
        <end position="517"/>
    </location>
</feature>
<dbReference type="InterPro" id="IPR000742">
    <property type="entry name" value="EGF"/>
</dbReference>
<dbReference type="InterPro" id="IPR001759">
    <property type="entry name" value="PTX_dom"/>
</dbReference>
<evidence type="ECO:0000256" key="7">
    <source>
        <dbReference type="ARBA" id="ARBA00022692"/>
    </source>
</evidence>
<comment type="subcellular location">
    <subcellularLocation>
        <location evidence="1">Membrane</location>
        <topology evidence="1">Single-pass type I membrane protein</topology>
    </subcellularLocation>
    <subcellularLocation>
        <location evidence="2">Secreted</location>
    </subcellularLocation>
</comment>
<keyword evidence="4" id="KW-0964">Secreted</keyword>
<feature type="disulfide bond" evidence="15">
    <location>
        <begin position="3245"/>
        <end position="3272"/>
    </location>
</feature>
<dbReference type="Pfam" id="PF07699">
    <property type="entry name" value="Ephrin_rec_like"/>
    <property type="match status" value="4"/>
</dbReference>
<feature type="domain" description="Sushi" evidence="20">
    <location>
        <begin position="2090"/>
        <end position="2152"/>
    </location>
</feature>
<feature type="disulfide bond" evidence="15">
    <location>
        <begin position="2002"/>
        <end position="2029"/>
    </location>
</feature>
<dbReference type="Pfam" id="PF00092">
    <property type="entry name" value="VWA"/>
    <property type="match status" value="1"/>
</dbReference>
<feature type="domain" description="Sushi" evidence="20">
    <location>
        <begin position="2278"/>
        <end position="2335"/>
    </location>
</feature>
<evidence type="ECO:0000259" key="19">
    <source>
        <dbReference type="PROSITE" id="PS50825"/>
    </source>
</evidence>
<feature type="domain" description="HYR" evidence="19">
    <location>
        <begin position="729"/>
        <end position="811"/>
    </location>
</feature>
<feature type="disulfide bond" evidence="15">
    <location>
        <begin position="2060"/>
        <end position="2087"/>
    </location>
</feature>
<dbReference type="FunFam" id="2.10.25.10:FF:000095">
    <property type="entry name" value="Notch, isoform B"/>
    <property type="match status" value="1"/>
</dbReference>
<dbReference type="PROSITE" id="PS51828">
    <property type="entry name" value="PTX_2"/>
    <property type="match status" value="1"/>
</dbReference>
<dbReference type="PRINTS" id="PR00895">
    <property type="entry name" value="PENTAXIN"/>
</dbReference>
<evidence type="ECO:0000259" key="17">
    <source>
        <dbReference type="PROSITE" id="PS50026"/>
    </source>
</evidence>
<dbReference type="InterPro" id="IPR013320">
    <property type="entry name" value="ConA-like_dom_sf"/>
</dbReference>
<feature type="domain" description="Sushi" evidence="20">
    <location>
        <begin position="1739"/>
        <end position="1796"/>
    </location>
</feature>
<feature type="disulfide bond" evidence="15">
    <location>
        <begin position="3064"/>
        <end position="3091"/>
    </location>
</feature>
<evidence type="ECO:0000256" key="2">
    <source>
        <dbReference type="ARBA" id="ARBA00004613"/>
    </source>
</evidence>
<feature type="domain" description="Sushi" evidence="20">
    <location>
        <begin position="2153"/>
        <end position="2210"/>
    </location>
</feature>
<feature type="domain" description="HYR" evidence="19">
    <location>
        <begin position="646"/>
        <end position="728"/>
    </location>
</feature>
<dbReference type="GO" id="GO:0005576">
    <property type="term" value="C:extracellular region"/>
    <property type="evidence" value="ECO:0007669"/>
    <property type="project" value="UniProtKB-SubCell"/>
</dbReference>
<dbReference type="InterPro" id="IPR018097">
    <property type="entry name" value="EGF_Ca-bd_CS"/>
</dbReference>
<evidence type="ECO:0000313" key="23">
    <source>
        <dbReference type="RefSeq" id="XP_022100202.1"/>
    </source>
</evidence>
<dbReference type="InterPro" id="IPR009030">
    <property type="entry name" value="Growth_fac_rcpt_cys_sf"/>
</dbReference>
<accession>A0A8B7Z5G5</accession>
<feature type="disulfide bond" evidence="15">
    <location>
        <begin position="2887"/>
        <end position="2914"/>
    </location>
</feature>
<dbReference type="InterPro" id="IPR000436">
    <property type="entry name" value="Sushi_SCR_CCP_dom"/>
</dbReference>
<feature type="disulfide bond" evidence="14">
    <location>
        <begin position="1342"/>
        <end position="1351"/>
    </location>
</feature>
<proteinExistence type="predicted"/>
<dbReference type="PROSITE" id="PS50234">
    <property type="entry name" value="VWFA"/>
    <property type="match status" value="1"/>
</dbReference>
<dbReference type="Gene3D" id="2.10.25.10">
    <property type="entry name" value="Laminin"/>
    <property type="match status" value="7"/>
</dbReference>
<keyword evidence="3" id="KW-0217">Developmental protein</keyword>
<dbReference type="SMART" id="SM00181">
    <property type="entry name" value="EGF"/>
    <property type="match status" value="10"/>
</dbReference>
<dbReference type="SMART" id="SM00032">
    <property type="entry name" value="CCP"/>
    <property type="match status" value="32"/>
</dbReference>
<dbReference type="InterPro" id="IPR000152">
    <property type="entry name" value="EGF-type_Asp/Asn_hydroxyl_site"/>
</dbReference>
<feature type="domain" description="Sushi" evidence="20">
    <location>
        <begin position="2859"/>
        <end position="2916"/>
    </location>
</feature>
<feature type="region of interest" description="Disordered" evidence="16">
    <location>
        <begin position="74"/>
        <end position="103"/>
    </location>
</feature>
<dbReference type="InterPro" id="IPR036465">
    <property type="entry name" value="vWFA_dom_sf"/>
</dbReference>
<evidence type="ECO:0000256" key="5">
    <source>
        <dbReference type="ARBA" id="ARBA00022536"/>
    </source>
</evidence>